<organism evidence="2 3">
    <name type="scientific">Methylobacterium currus</name>
    <dbReference type="NCBI Taxonomy" id="2051553"/>
    <lineage>
        <taxon>Bacteria</taxon>
        <taxon>Pseudomonadati</taxon>
        <taxon>Pseudomonadota</taxon>
        <taxon>Alphaproteobacteria</taxon>
        <taxon>Hyphomicrobiales</taxon>
        <taxon>Methylobacteriaceae</taxon>
        <taxon>Methylobacterium</taxon>
    </lineage>
</organism>
<gene>
    <name evidence="2" type="ORF">DA075_31855</name>
</gene>
<feature type="transmembrane region" description="Helical" evidence="1">
    <location>
        <begin position="6"/>
        <end position="30"/>
    </location>
</feature>
<reference evidence="2 3" key="1">
    <citation type="submission" date="2018-04" db="EMBL/GenBank/DDBJ databases">
        <title>Methylobacterium sp. PR1016A genome.</title>
        <authorList>
            <person name="Park W."/>
        </authorList>
    </citation>
    <scope>NUCLEOTIDE SEQUENCE [LARGE SCALE GENOMIC DNA]</scope>
    <source>
        <strain evidence="2 3">PR1016A</strain>
    </source>
</reference>
<dbReference type="RefSeq" id="WP_099957138.1">
    <property type="nucleotide sequence ID" value="NZ_CP028844.1"/>
</dbReference>
<dbReference type="EMBL" id="CP028844">
    <property type="protein sequence ID" value="AWB25478.1"/>
    <property type="molecule type" value="Genomic_DNA"/>
</dbReference>
<accession>A0A2R4WVB4</accession>
<dbReference type="Proteomes" id="UP000244755">
    <property type="component" value="Chromosome 2"/>
</dbReference>
<dbReference type="AlphaFoldDB" id="A0A2R4WVB4"/>
<evidence type="ECO:0000313" key="2">
    <source>
        <dbReference type="EMBL" id="AWB25478.1"/>
    </source>
</evidence>
<evidence type="ECO:0000256" key="1">
    <source>
        <dbReference type="SAM" id="Phobius"/>
    </source>
</evidence>
<keyword evidence="1" id="KW-0812">Transmembrane</keyword>
<keyword evidence="3" id="KW-1185">Reference proteome</keyword>
<keyword evidence="1" id="KW-0472">Membrane</keyword>
<name>A0A2R4WVB4_9HYPH</name>
<dbReference type="KEGG" id="mee:DA075_31855"/>
<evidence type="ECO:0000313" key="3">
    <source>
        <dbReference type="Proteomes" id="UP000244755"/>
    </source>
</evidence>
<proteinExistence type="predicted"/>
<sequence length="61" mass="6589">MVEWLWSTLTYAVAAAVLSPVAFAIGWALVEGLILSRLIPREAIDALAEAVMREHPEDPAG</sequence>
<dbReference type="OrthoDB" id="57313at119045"/>
<keyword evidence="1" id="KW-1133">Transmembrane helix</keyword>
<protein>
    <submittedName>
        <fullName evidence="2">Uncharacterized protein</fullName>
    </submittedName>
</protein>